<evidence type="ECO:0000259" key="12">
    <source>
        <dbReference type="SMART" id="SM01098"/>
    </source>
</evidence>
<dbReference type="SMART" id="SM01027">
    <property type="entry name" value="Beta-Casp"/>
    <property type="match status" value="1"/>
</dbReference>
<dbReference type="InterPro" id="IPR001279">
    <property type="entry name" value="Metallo-B-lactamas"/>
</dbReference>
<dbReference type="InterPro" id="IPR021718">
    <property type="entry name" value="CPSF73-100_C"/>
</dbReference>
<dbReference type="Pfam" id="PF07521">
    <property type="entry name" value="RMMBL"/>
    <property type="match status" value="1"/>
</dbReference>
<dbReference type="InterPro" id="IPR011108">
    <property type="entry name" value="RMMBL"/>
</dbReference>
<feature type="domain" description="Pre-mRNA 3'-end-processing endonuclease polyadenylation factor C-term" evidence="12">
    <location>
        <begin position="411"/>
        <end position="632"/>
    </location>
</feature>
<dbReference type="SMART" id="SM01098">
    <property type="entry name" value="CPSF73-100_C"/>
    <property type="match status" value="1"/>
</dbReference>
<evidence type="ECO:0000313" key="13">
    <source>
        <dbReference type="EMBL" id="PJF18481.1"/>
    </source>
</evidence>
<gene>
    <name evidence="13" type="ORF">PSACC_01708</name>
</gene>
<dbReference type="AlphaFoldDB" id="A0A2H9TL40"/>
<dbReference type="GO" id="GO:0006398">
    <property type="term" value="P:mRNA 3'-end processing by stem-loop binding and cleavage"/>
    <property type="evidence" value="ECO:0007669"/>
    <property type="project" value="TreeGrafter"/>
</dbReference>
<dbReference type="Pfam" id="PF10996">
    <property type="entry name" value="Beta-Casp"/>
    <property type="match status" value="1"/>
</dbReference>
<sequence length="635" mass="71628">MEKTGFKGKVYMTHPTKAIYKWLLADYVKVSNVAGDDDQLYTEADLTRSYERITPIDYHQEVEVNGVKFTALNAGHVLGAAMFLIEIAGVKVLYTGDYSREEDRHLMAAETPSSRPDVLVCESTYGVHSHQPRLEREKRFTDLVHEIVGRGGRCLIPVFALGRAQELLLILDEYWQAHPELHSVPVYYASPLAKKCMSVYQTYVNMMNDRIRRQIAVSNPFIFRHVANLRSMEHLKDTGPCVMMASPAMLQNGLSRELLELWCPNPKNGLIIPGYVVEGTLAKTILTEPKEITALSGATMPLRMSVEYISFSAHVDFVQNSEFIDILKPPHLILVHGEANEMLRLKSALQHKYNISDKNLTPASFLIGTKTDTIINIHTPRNCESVDLCYRGEKMIKIVGNLATDPANKVDGSIVEGVLVGKDFEYQLIKTEDLPEYVQNVRKVQLLERQAVTCRAPFTLIEYLLSQLYGKKNVKRCSSDDSSLVVMGSFQIQNAGKGEYLVEWEGSPMNDLTADSIVMLLLGAESSRAAVKATKSEHSHVHDHSHDHDHLSHAAVIPPKDRHQVLIKSYLENYFGILQELNIDDENVYQFTLNDQTVTVSQSDYSVECTDRDTFDQVTRTLHKIVAMLDPDFII</sequence>
<dbReference type="PANTHER" id="PTHR11203">
    <property type="entry name" value="CLEAVAGE AND POLYADENYLATION SPECIFICITY FACTOR FAMILY MEMBER"/>
    <property type="match status" value="1"/>
</dbReference>
<keyword evidence="6" id="KW-0378">Hydrolase</keyword>
<keyword evidence="14" id="KW-1185">Reference proteome</keyword>
<evidence type="ECO:0000256" key="8">
    <source>
        <dbReference type="ARBA" id="ARBA00032592"/>
    </source>
</evidence>
<dbReference type="Pfam" id="PF11718">
    <property type="entry name" value="CPSF73-100_C"/>
    <property type="match status" value="1"/>
</dbReference>
<dbReference type="OrthoDB" id="10249535at2759"/>
<comment type="similarity">
    <text evidence="2">Belongs to the metallo-beta-lactamase superfamily. RNA-metabolizing metallo-beta-lactamase-like family. CPSF2/YSH1 subfamily.</text>
</comment>
<comment type="subcellular location">
    <subcellularLocation>
        <location evidence="1">Nucleus</location>
    </subcellularLocation>
</comment>
<dbReference type="PANTHER" id="PTHR11203:SF11">
    <property type="entry name" value="CLEAVAGE AND POLYADENYLATION SPECIFICITY FACTOR SUBUNIT 3"/>
    <property type="match status" value="1"/>
</dbReference>
<dbReference type="InterPro" id="IPR050698">
    <property type="entry name" value="MBL"/>
</dbReference>
<dbReference type="Proteomes" id="UP000240830">
    <property type="component" value="Unassembled WGS sequence"/>
</dbReference>
<comment type="caution">
    <text evidence="13">The sequence shown here is derived from an EMBL/GenBank/DDBJ whole genome shotgun (WGS) entry which is preliminary data.</text>
</comment>
<reference evidence="13 14" key="1">
    <citation type="submission" date="2016-10" db="EMBL/GenBank/DDBJ databases">
        <title>The genome of Paramicrosporidium saccamoebae is the missing link in understanding Cryptomycota and Microsporidia evolution.</title>
        <authorList>
            <person name="Quandt C.A."/>
            <person name="Beaudet D."/>
            <person name="Corsaro D."/>
            <person name="Michel R."/>
            <person name="Corradi N."/>
            <person name="James T."/>
        </authorList>
    </citation>
    <scope>NUCLEOTIDE SEQUENCE [LARGE SCALE GENOMIC DNA]</scope>
    <source>
        <strain evidence="13 14">KSL3</strain>
    </source>
</reference>
<proteinExistence type="inferred from homology"/>
<dbReference type="InterPro" id="IPR022712">
    <property type="entry name" value="Beta_Casp"/>
</dbReference>
<keyword evidence="5" id="KW-0540">Nuclease</keyword>
<evidence type="ECO:0000256" key="4">
    <source>
        <dbReference type="ARBA" id="ARBA00022664"/>
    </source>
</evidence>
<dbReference type="Gene3D" id="3.60.15.10">
    <property type="entry name" value="Ribonuclease Z/Hydroxyacylglutathione hydrolase-like"/>
    <property type="match status" value="1"/>
</dbReference>
<evidence type="ECO:0000256" key="5">
    <source>
        <dbReference type="ARBA" id="ARBA00022722"/>
    </source>
</evidence>
<dbReference type="STRING" id="1246581.A0A2H9TL40"/>
<dbReference type="Gene3D" id="3.40.50.10890">
    <property type="match status" value="1"/>
</dbReference>
<dbReference type="InterPro" id="IPR036866">
    <property type="entry name" value="RibonucZ/Hydroxyglut_hydro"/>
</dbReference>
<dbReference type="EMBL" id="MTSL01000121">
    <property type="protein sequence ID" value="PJF18481.1"/>
    <property type="molecule type" value="Genomic_DNA"/>
</dbReference>
<dbReference type="GO" id="GO:0003723">
    <property type="term" value="F:RNA binding"/>
    <property type="evidence" value="ECO:0007669"/>
    <property type="project" value="TreeGrafter"/>
</dbReference>
<accession>A0A2H9TL40</accession>
<evidence type="ECO:0000256" key="7">
    <source>
        <dbReference type="ARBA" id="ARBA00023242"/>
    </source>
</evidence>
<dbReference type="GO" id="GO:0004534">
    <property type="term" value="F:5'-3' RNA exonuclease activity"/>
    <property type="evidence" value="ECO:0007669"/>
    <property type="project" value="TreeGrafter"/>
</dbReference>
<evidence type="ECO:0000256" key="1">
    <source>
        <dbReference type="ARBA" id="ARBA00004123"/>
    </source>
</evidence>
<keyword evidence="7" id="KW-0539">Nucleus</keyword>
<protein>
    <recommendedName>
        <fullName evidence="3">Endoribonuclease YSH1</fullName>
    </recommendedName>
    <alternativeName>
        <fullName evidence="9">Endoribonuclease ysh1</fullName>
    </alternativeName>
    <alternativeName>
        <fullName evidence="8 10">mRNA 3'-end-processing protein YSH1</fullName>
    </alternativeName>
</protein>
<evidence type="ECO:0000256" key="2">
    <source>
        <dbReference type="ARBA" id="ARBA00010624"/>
    </source>
</evidence>
<evidence type="ECO:0000256" key="6">
    <source>
        <dbReference type="ARBA" id="ARBA00022801"/>
    </source>
</evidence>
<evidence type="ECO:0000256" key="3">
    <source>
        <dbReference type="ARBA" id="ARBA00018311"/>
    </source>
</evidence>
<dbReference type="GO" id="GO:0004521">
    <property type="term" value="F:RNA endonuclease activity"/>
    <property type="evidence" value="ECO:0007669"/>
    <property type="project" value="TreeGrafter"/>
</dbReference>
<feature type="domain" description="Beta-Casp" evidence="11">
    <location>
        <begin position="164"/>
        <end position="285"/>
    </location>
</feature>
<dbReference type="FunFam" id="3.40.50.10890:FF:000001">
    <property type="entry name" value="Cleavage and polyadenylation specificity factor subunit 3"/>
    <property type="match status" value="1"/>
</dbReference>
<dbReference type="GO" id="GO:0005847">
    <property type="term" value="C:mRNA cleavage and polyadenylation specificity factor complex"/>
    <property type="evidence" value="ECO:0007669"/>
    <property type="project" value="TreeGrafter"/>
</dbReference>
<evidence type="ECO:0000256" key="9">
    <source>
        <dbReference type="ARBA" id="ARBA00069466"/>
    </source>
</evidence>
<organism evidence="13 14">
    <name type="scientific">Paramicrosporidium saccamoebae</name>
    <dbReference type="NCBI Taxonomy" id="1246581"/>
    <lineage>
        <taxon>Eukaryota</taxon>
        <taxon>Fungi</taxon>
        <taxon>Fungi incertae sedis</taxon>
        <taxon>Cryptomycota</taxon>
        <taxon>Cryptomycota incertae sedis</taxon>
        <taxon>Paramicrosporidium</taxon>
    </lineage>
</organism>
<evidence type="ECO:0000259" key="11">
    <source>
        <dbReference type="SMART" id="SM01027"/>
    </source>
</evidence>
<dbReference type="SUPFAM" id="SSF56281">
    <property type="entry name" value="Metallo-hydrolase/oxidoreductase"/>
    <property type="match status" value="1"/>
</dbReference>
<name>A0A2H9TL40_9FUNG</name>
<dbReference type="Pfam" id="PF16661">
    <property type="entry name" value="Lactamase_B_6"/>
    <property type="match status" value="1"/>
</dbReference>
<evidence type="ECO:0000256" key="10">
    <source>
        <dbReference type="ARBA" id="ARBA00075008"/>
    </source>
</evidence>
<evidence type="ECO:0000313" key="14">
    <source>
        <dbReference type="Proteomes" id="UP000240830"/>
    </source>
</evidence>
<keyword evidence="4" id="KW-0507">mRNA processing</keyword>